<reference evidence="1 2" key="1">
    <citation type="submission" date="2017-02" db="EMBL/GenBank/DDBJ databases">
        <authorList>
            <person name="Peterson S.W."/>
        </authorList>
    </citation>
    <scope>NUCLEOTIDE SEQUENCE [LARGE SCALE GENOMIC DNA]</scope>
    <source>
        <strain evidence="1 2">3F5N</strain>
    </source>
</reference>
<dbReference type="GO" id="GO:0008111">
    <property type="term" value="F:alpha-methylacyl-CoA racemase activity"/>
    <property type="evidence" value="ECO:0007669"/>
    <property type="project" value="UniProtKB-EC"/>
</dbReference>
<keyword evidence="1" id="KW-0413">Isomerase</keyword>
<dbReference type="EC" id="5.1.99.4" evidence="1"/>
<dbReference type="PANTHER" id="PTHR48228">
    <property type="entry name" value="SUCCINYL-COA--D-CITRAMALATE COA-TRANSFERASE"/>
    <property type="match status" value="1"/>
</dbReference>
<dbReference type="SUPFAM" id="SSF89796">
    <property type="entry name" value="CoA-transferase family III (CaiB/BaiF)"/>
    <property type="match status" value="1"/>
</dbReference>
<dbReference type="Gene3D" id="3.30.1540.10">
    <property type="entry name" value="formyl-coa transferase, domain 3"/>
    <property type="match status" value="1"/>
</dbReference>
<proteinExistence type="predicted"/>
<dbReference type="EMBL" id="FUIE01000040">
    <property type="protein sequence ID" value="SJM60481.1"/>
    <property type="molecule type" value="Genomic_DNA"/>
</dbReference>
<evidence type="ECO:0000313" key="2">
    <source>
        <dbReference type="Proteomes" id="UP000195766"/>
    </source>
</evidence>
<dbReference type="Proteomes" id="UP000195766">
    <property type="component" value="Unassembled WGS sequence"/>
</dbReference>
<dbReference type="InterPro" id="IPR050509">
    <property type="entry name" value="CoA-transferase_III"/>
</dbReference>
<gene>
    <name evidence="1" type="ORF">FM111_07665</name>
</gene>
<sequence>MAGMSGTLDGLTIIEIGGIGPAPFCGMMLADHGAEVVLVHRPGAAPDPRDPLNRSRARLVEADLKTPEGAALIRDLARTADGLIEGFRPGVMERLGLGPDALLADNPRLVYGRMTGWGQDGPLAPAPGHDIDYIAVSGALHAFGRAGEKPTPPINMVGDFGGGGMLLAFGMVAGLLKAQRTGRGDVIDCAMTDGSSLLMSMIWGFRQNMPAPLPPSLAWRDERGVNLLDTGAPFYEVYETQDGKYVAVGAIEPAFYIALMRLTGLANDPDFAMPFDPVQWPRLKDKLAAVFRTRTRDDWCSDPDAEAACVAPVLSMTEAPDHPHNQAREAFVTAQGVVQPAPAPRFRDSPAKRPE</sequence>
<dbReference type="PANTHER" id="PTHR48228:SF5">
    <property type="entry name" value="ALPHA-METHYLACYL-COA RACEMASE"/>
    <property type="match status" value="1"/>
</dbReference>
<evidence type="ECO:0000313" key="1">
    <source>
        <dbReference type="EMBL" id="SJM60481.1"/>
    </source>
</evidence>
<dbReference type="InterPro" id="IPR023606">
    <property type="entry name" value="CoA-Trfase_III_dom_1_sf"/>
</dbReference>
<dbReference type="Gene3D" id="3.40.50.10540">
    <property type="entry name" value="Crotonobetainyl-coa:carnitine coa-transferase, domain 1"/>
    <property type="match status" value="1"/>
</dbReference>
<dbReference type="InterPro" id="IPR044855">
    <property type="entry name" value="CoA-Trfase_III_dom3_sf"/>
</dbReference>
<dbReference type="AlphaFoldDB" id="A0A1R4FXA0"/>
<dbReference type="InterPro" id="IPR003673">
    <property type="entry name" value="CoA-Trfase_fam_III"/>
</dbReference>
<dbReference type="Pfam" id="PF02515">
    <property type="entry name" value="CoA_transf_3"/>
    <property type="match status" value="1"/>
</dbReference>
<name>A0A1R4FXA0_BREDI</name>
<accession>A0A1R4FXA0</accession>
<protein>
    <submittedName>
        <fullName evidence="1">Alpha-methylacyl-CoA racemase</fullName>
        <ecNumber evidence="1">5.1.99.4</ecNumber>
    </submittedName>
</protein>
<organism evidence="1 2">
    <name type="scientific">Brevundimonas diminuta 3F5N</name>
    <dbReference type="NCBI Taxonomy" id="1255603"/>
    <lineage>
        <taxon>Bacteria</taxon>
        <taxon>Pseudomonadati</taxon>
        <taxon>Pseudomonadota</taxon>
        <taxon>Alphaproteobacteria</taxon>
        <taxon>Caulobacterales</taxon>
        <taxon>Caulobacteraceae</taxon>
        <taxon>Brevundimonas</taxon>
    </lineage>
</organism>